<sequence length="70" mass="7726">MRICPIPCREGGHTAGQRLPCHGKPDRIADTALASADAATDRLHFRGTFARRHRLTACVFRVDSLPRSVD</sequence>
<dbReference type="EMBL" id="JBICYV010000036">
    <property type="protein sequence ID" value="MFG3016823.1"/>
    <property type="molecule type" value="Genomic_DNA"/>
</dbReference>
<dbReference type="RefSeq" id="WP_392825987.1">
    <property type="nucleotide sequence ID" value="NZ_JBICYV010000036.1"/>
</dbReference>
<accession>A0ABW7BL74</accession>
<evidence type="ECO:0000313" key="2">
    <source>
        <dbReference type="Proteomes" id="UP001604267"/>
    </source>
</evidence>
<protein>
    <submittedName>
        <fullName evidence="1">Uncharacterized protein</fullName>
    </submittedName>
</protein>
<gene>
    <name evidence="1" type="ORF">ACGFZB_41540</name>
</gene>
<organism evidence="1 2">
    <name type="scientific">Streptomyces cinerochromogenes</name>
    <dbReference type="NCBI Taxonomy" id="66422"/>
    <lineage>
        <taxon>Bacteria</taxon>
        <taxon>Bacillati</taxon>
        <taxon>Actinomycetota</taxon>
        <taxon>Actinomycetes</taxon>
        <taxon>Kitasatosporales</taxon>
        <taxon>Streptomycetaceae</taxon>
        <taxon>Streptomyces</taxon>
    </lineage>
</organism>
<dbReference type="Proteomes" id="UP001604267">
    <property type="component" value="Unassembled WGS sequence"/>
</dbReference>
<name>A0ABW7BL74_9ACTN</name>
<proteinExistence type="predicted"/>
<keyword evidence="2" id="KW-1185">Reference proteome</keyword>
<evidence type="ECO:0000313" key="1">
    <source>
        <dbReference type="EMBL" id="MFG3016823.1"/>
    </source>
</evidence>
<reference evidence="1 2" key="1">
    <citation type="submission" date="2024-10" db="EMBL/GenBank/DDBJ databases">
        <title>The Natural Products Discovery Center: Release of the First 8490 Sequenced Strains for Exploring Actinobacteria Biosynthetic Diversity.</title>
        <authorList>
            <person name="Kalkreuter E."/>
            <person name="Kautsar S.A."/>
            <person name="Yang D."/>
            <person name="Bader C.D."/>
            <person name="Teijaro C.N."/>
            <person name="Fluegel L."/>
            <person name="Davis C.M."/>
            <person name="Simpson J.R."/>
            <person name="Lauterbach L."/>
            <person name="Steele A.D."/>
            <person name="Gui C."/>
            <person name="Meng S."/>
            <person name="Li G."/>
            <person name="Viehrig K."/>
            <person name="Ye F."/>
            <person name="Su P."/>
            <person name="Kiefer A.F."/>
            <person name="Nichols A."/>
            <person name="Cepeda A.J."/>
            <person name="Yan W."/>
            <person name="Fan B."/>
            <person name="Jiang Y."/>
            <person name="Adhikari A."/>
            <person name="Zheng C.-J."/>
            <person name="Schuster L."/>
            <person name="Cowan T.M."/>
            <person name="Smanski M.J."/>
            <person name="Chevrette M.G."/>
            <person name="De Carvalho L.P.S."/>
            <person name="Shen B."/>
        </authorList>
    </citation>
    <scope>NUCLEOTIDE SEQUENCE [LARGE SCALE GENOMIC DNA]</scope>
    <source>
        <strain evidence="1 2">NPDC048320</strain>
    </source>
</reference>
<comment type="caution">
    <text evidence="1">The sequence shown here is derived from an EMBL/GenBank/DDBJ whole genome shotgun (WGS) entry which is preliminary data.</text>
</comment>